<keyword evidence="3" id="KW-1185">Reference proteome</keyword>
<dbReference type="CDD" id="cd00077">
    <property type="entry name" value="HDc"/>
    <property type="match status" value="1"/>
</dbReference>
<dbReference type="GO" id="GO:0016301">
    <property type="term" value="F:kinase activity"/>
    <property type="evidence" value="ECO:0007669"/>
    <property type="project" value="UniProtKB-KW"/>
</dbReference>
<dbReference type="Pfam" id="PF08668">
    <property type="entry name" value="HDOD"/>
    <property type="match status" value="1"/>
</dbReference>
<dbReference type="PANTHER" id="PTHR33525:SF3">
    <property type="entry name" value="RIBONUCLEASE Y"/>
    <property type="match status" value="1"/>
</dbReference>
<dbReference type="OrthoDB" id="598113at2"/>
<dbReference type="InterPro" id="IPR013976">
    <property type="entry name" value="HDOD"/>
</dbReference>
<dbReference type="NCBIfam" id="TIGR00277">
    <property type="entry name" value="HDIG"/>
    <property type="match status" value="1"/>
</dbReference>
<dbReference type="Proteomes" id="UP000235116">
    <property type="component" value="Chromosome"/>
</dbReference>
<evidence type="ECO:0000259" key="1">
    <source>
        <dbReference type="PROSITE" id="PS51833"/>
    </source>
</evidence>
<feature type="domain" description="HDOD" evidence="1">
    <location>
        <begin position="23"/>
        <end position="209"/>
    </location>
</feature>
<proteinExistence type="predicted"/>
<dbReference type="KEGG" id="kak:Kalk_04930"/>
<evidence type="ECO:0000313" key="2">
    <source>
        <dbReference type="EMBL" id="AUM11802.1"/>
    </source>
</evidence>
<accession>A0A2K9LHP4</accession>
<keyword evidence="2" id="KW-0808">Transferase</keyword>
<dbReference type="EMBL" id="CP022684">
    <property type="protein sequence ID" value="AUM11802.1"/>
    <property type="molecule type" value="Genomic_DNA"/>
</dbReference>
<keyword evidence="2" id="KW-0418">Kinase</keyword>
<dbReference type="PANTHER" id="PTHR33525">
    <property type="match status" value="1"/>
</dbReference>
<protein>
    <submittedName>
        <fullName evidence="2">Histidine kinase</fullName>
    </submittedName>
</protein>
<reference evidence="3" key="1">
    <citation type="submission" date="2017-08" db="EMBL/GenBank/DDBJ databases">
        <title>Direct submision.</title>
        <authorList>
            <person name="Kim S.-J."/>
            <person name="Rhee S.-K."/>
        </authorList>
    </citation>
    <scope>NUCLEOTIDE SEQUENCE [LARGE SCALE GENOMIC DNA]</scope>
    <source>
        <strain evidence="3">GI5</strain>
    </source>
</reference>
<dbReference type="AlphaFoldDB" id="A0A2K9LHP4"/>
<organism evidence="2 3">
    <name type="scientific">Ketobacter alkanivorans</name>
    <dbReference type="NCBI Taxonomy" id="1917421"/>
    <lineage>
        <taxon>Bacteria</taxon>
        <taxon>Pseudomonadati</taxon>
        <taxon>Pseudomonadota</taxon>
        <taxon>Gammaproteobacteria</taxon>
        <taxon>Pseudomonadales</taxon>
        <taxon>Ketobacteraceae</taxon>
        <taxon>Ketobacter</taxon>
    </lineage>
</organism>
<dbReference type="PROSITE" id="PS51833">
    <property type="entry name" value="HDOD"/>
    <property type="match status" value="1"/>
</dbReference>
<dbReference type="RefSeq" id="WP_101893141.1">
    <property type="nucleotide sequence ID" value="NZ_CP022684.1"/>
</dbReference>
<dbReference type="InterPro" id="IPR052340">
    <property type="entry name" value="RNase_Y/CdgJ"/>
</dbReference>
<dbReference type="SUPFAM" id="SSF109604">
    <property type="entry name" value="HD-domain/PDEase-like"/>
    <property type="match status" value="1"/>
</dbReference>
<sequence length="283" mass="31304">MASIEEVTLQEINELIDNDRLVLPTLPEVALKARETAEDPNASAGDLAKVINNDAAMTARIIKVANSPIMRGSREIEDVQMAIARLGITCISNLVTGLAMEQMFQATSDLIDKSMRQSWHHSTEVAGIANVICKHYTKLKPDQATLAGLVHEIGVLPILTYAEESDKLNDPITLQKVIHSIHPKVGVKILQSWEFPKELIDVPAHYRKFNRDTGSDKPDYVDIVMVANLQTYMNKPDHPYITKLNWSDVTAFSRVGLDPNMEDSGEEDLAAEMEAAMAMLQAG</sequence>
<dbReference type="InterPro" id="IPR006675">
    <property type="entry name" value="HDIG_dom"/>
</dbReference>
<evidence type="ECO:0000313" key="3">
    <source>
        <dbReference type="Proteomes" id="UP000235116"/>
    </source>
</evidence>
<dbReference type="Gene3D" id="1.10.3210.10">
    <property type="entry name" value="Hypothetical protein af1432"/>
    <property type="match status" value="1"/>
</dbReference>
<gene>
    <name evidence="2" type="ORF">Kalk_04930</name>
</gene>
<dbReference type="InterPro" id="IPR003607">
    <property type="entry name" value="HD/PDEase_dom"/>
</dbReference>
<name>A0A2K9LHP4_9GAMM</name>